<evidence type="ECO:0000313" key="3">
    <source>
        <dbReference type="Proteomes" id="UP000095727"/>
    </source>
</evidence>
<name>A0A173RVY0_9FIRM</name>
<proteinExistence type="predicted"/>
<dbReference type="EMBL" id="CYXR01000005">
    <property type="protein sequence ID" value="CUM81709.1"/>
    <property type="molecule type" value="Genomic_DNA"/>
</dbReference>
<organism evidence="2 3">
    <name type="scientific">Coprococcus comes</name>
    <dbReference type="NCBI Taxonomy" id="410072"/>
    <lineage>
        <taxon>Bacteria</taxon>
        <taxon>Bacillati</taxon>
        <taxon>Bacillota</taxon>
        <taxon>Clostridia</taxon>
        <taxon>Lachnospirales</taxon>
        <taxon>Lachnospiraceae</taxon>
        <taxon>Coprococcus</taxon>
    </lineage>
</organism>
<protein>
    <recommendedName>
        <fullName evidence="1">Phage MuF C-terminal domain-containing protein</fullName>
    </recommendedName>
</protein>
<sequence length="249" mass="27804">MMKAEKGSEIITTICEYENSVAMPDNERLTYLDTCGIARLKDGNGNVKAQEAYANRCSEYLRFGHEVDLAACGAYSPYDALKVCDTPEIFLKTGFEQRPMLYTQKHLFQALTPKSDYNPHRHGFSIEQVKRFPELLASPVVLANSPTREDVLLAILLATDAYDTPLIAGIKPDGTGNYGEREVETNMVLSVYSRQNFIRYFALLRDMDAFVFVSGRKIEALEDLSGLPLAGNCSGLDIDRILQRPKCLG</sequence>
<accession>A0A173RVY0</accession>
<dbReference type="Pfam" id="PF18819">
    <property type="entry name" value="MuF_C"/>
    <property type="match status" value="1"/>
</dbReference>
<evidence type="ECO:0000259" key="1">
    <source>
        <dbReference type="Pfam" id="PF18819"/>
    </source>
</evidence>
<feature type="domain" description="Phage MuF C-terminal" evidence="1">
    <location>
        <begin position="118"/>
        <end position="218"/>
    </location>
</feature>
<evidence type="ECO:0000313" key="2">
    <source>
        <dbReference type="EMBL" id="CUM81709.1"/>
    </source>
</evidence>
<dbReference type="AlphaFoldDB" id="A0A173RVY0"/>
<dbReference type="Proteomes" id="UP000095727">
    <property type="component" value="Unassembled WGS sequence"/>
</dbReference>
<dbReference type="InterPro" id="IPR041131">
    <property type="entry name" value="MuF_C"/>
</dbReference>
<reference evidence="2 3" key="1">
    <citation type="submission" date="2015-09" db="EMBL/GenBank/DDBJ databases">
        <authorList>
            <consortium name="Pathogen Informatics"/>
        </authorList>
    </citation>
    <scope>NUCLEOTIDE SEQUENCE [LARGE SCALE GENOMIC DNA]</scope>
    <source>
        <strain evidence="2 3">2789STDY5834962</strain>
    </source>
</reference>
<gene>
    <name evidence="2" type="ORF">ERS852574_00877</name>
</gene>
<dbReference type="RefSeq" id="WP_156333060.1">
    <property type="nucleotide sequence ID" value="NZ_CYXR01000005.1"/>
</dbReference>